<gene>
    <name evidence="1" type="ORF">BV22DRAFT_1005470</name>
</gene>
<name>A0ACB8BQF2_9AGAM</name>
<keyword evidence="2" id="KW-1185">Reference proteome</keyword>
<evidence type="ECO:0000313" key="2">
    <source>
        <dbReference type="Proteomes" id="UP000790709"/>
    </source>
</evidence>
<proteinExistence type="predicted"/>
<dbReference type="EMBL" id="MU266356">
    <property type="protein sequence ID" value="KAH7928146.1"/>
    <property type="molecule type" value="Genomic_DNA"/>
</dbReference>
<accession>A0ACB8BQF2</accession>
<evidence type="ECO:0000313" key="1">
    <source>
        <dbReference type="EMBL" id="KAH7928146.1"/>
    </source>
</evidence>
<organism evidence="1 2">
    <name type="scientific">Leucogyrophana mollusca</name>
    <dbReference type="NCBI Taxonomy" id="85980"/>
    <lineage>
        <taxon>Eukaryota</taxon>
        <taxon>Fungi</taxon>
        <taxon>Dikarya</taxon>
        <taxon>Basidiomycota</taxon>
        <taxon>Agaricomycotina</taxon>
        <taxon>Agaricomycetes</taxon>
        <taxon>Agaricomycetidae</taxon>
        <taxon>Boletales</taxon>
        <taxon>Boletales incertae sedis</taxon>
        <taxon>Leucogyrophana</taxon>
    </lineage>
</organism>
<reference evidence="1" key="1">
    <citation type="journal article" date="2021" name="New Phytol.">
        <title>Evolutionary innovations through gain and loss of genes in the ectomycorrhizal Boletales.</title>
        <authorList>
            <person name="Wu G."/>
            <person name="Miyauchi S."/>
            <person name="Morin E."/>
            <person name="Kuo A."/>
            <person name="Drula E."/>
            <person name="Varga T."/>
            <person name="Kohler A."/>
            <person name="Feng B."/>
            <person name="Cao Y."/>
            <person name="Lipzen A."/>
            <person name="Daum C."/>
            <person name="Hundley H."/>
            <person name="Pangilinan J."/>
            <person name="Johnson J."/>
            <person name="Barry K."/>
            <person name="LaButti K."/>
            <person name="Ng V."/>
            <person name="Ahrendt S."/>
            <person name="Min B."/>
            <person name="Choi I.G."/>
            <person name="Park H."/>
            <person name="Plett J.M."/>
            <person name="Magnuson J."/>
            <person name="Spatafora J.W."/>
            <person name="Nagy L.G."/>
            <person name="Henrissat B."/>
            <person name="Grigoriev I.V."/>
            <person name="Yang Z.L."/>
            <person name="Xu J."/>
            <person name="Martin F.M."/>
        </authorList>
    </citation>
    <scope>NUCLEOTIDE SEQUENCE</scope>
    <source>
        <strain evidence="1">KUC20120723A-06</strain>
    </source>
</reference>
<dbReference type="Proteomes" id="UP000790709">
    <property type="component" value="Unassembled WGS sequence"/>
</dbReference>
<sequence>MSNLNDTDARPPTDLEEVVNSEIKEWHFHIYFHQRNAQEHHAALELRDAVLRLRRDGAFVAVPLFRVNTDPIGPHPVGSYEIWVPSTSFSAVFSYLCMNRGELSILVHPLTREQVRIVEDHEIRNAWLGPSFPLDLSTLPLRSDEIPLQYPSLKLGYSSVAPDYTLEDRRRIGASVERILKGEKEAARAPSD</sequence>
<comment type="caution">
    <text evidence="1">The sequence shown here is derived from an EMBL/GenBank/DDBJ whole genome shotgun (WGS) entry which is preliminary data.</text>
</comment>
<protein>
    <submittedName>
        <fullName evidence="1">Uncharacterized protein</fullName>
    </submittedName>
</protein>